<protein>
    <recommendedName>
        <fullName evidence="4">Subunit length determinant protein</fullName>
    </recommendedName>
</protein>
<evidence type="ECO:0000313" key="2">
    <source>
        <dbReference type="EMBL" id="TDP60035.1"/>
    </source>
</evidence>
<keyword evidence="1" id="KW-0812">Transmembrane</keyword>
<comment type="caution">
    <text evidence="2">The sequence shown here is derived from an EMBL/GenBank/DDBJ whole genome shotgun (WGS) entry which is preliminary data.</text>
</comment>
<evidence type="ECO:0000313" key="3">
    <source>
        <dbReference type="Proteomes" id="UP000295260"/>
    </source>
</evidence>
<feature type="transmembrane region" description="Helical" evidence="1">
    <location>
        <begin position="297"/>
        <end position="317"/>
    </location>
</feature>
<dbReference type="Proteomes" id="UP000295260">
    <property type="component" value="Unassembled WGS sequence"/>
</dbReference>
<gene>
    <name evidence="2" type="ORF">BC748_1006</name>
</gene>
<keyword evidence="1" id="KW-1133">Transmembrane helix</keyword>
<keyword evidence="3" id="KW-1185">Reference proteome</keyword>
<dbReference type="OrthoDB" id="1452530at2"/>
<keyword evidence="1" id="KW-0472">Membrane</keyword>
<dbReference type="RefSeq" id="WP_133532335.1">
    <property type="nucleotide sequence ID" value="NZ_SNXR01000012.1"/>
</dbReference>
<sequence>MSNNTQNNDNQEIDLSQVSKKIGDFFEGIATNIFKVILFFKRNIIWVSILFILGAGLGFYMDKNTKVYDHQIIVQPNFGSIDYLYAKIELINSKIADNDTVFLKEVVGIKDSKKFKKIEITPITDVYKFIENKSQNFELLKLMAEDGDLKKILNENMTSKNYPYHLINFRTSNETNYEKTVNPILNYLNTSEYYSLIQKEFVNNIKIKMVENDSIINQINGFLNSFSNTVNGSQKSDKLVYYNENSQLNDVIKTKEELVGAQGYHRIELVNLDKIVKSNGEVINIKNNKNTNGKMKLVLPVLFVFLFVLFGLFRSFYKKQQAKLNS</sequence>
<feature type="transmembrane region" description="Helical" evidence="1">
    <location>
        <begin position="44"/>
        <end position="61"/>
    </location>
</feature>
<name>A0A4R6QCH4_9FLAO</name>
<accession>A0A4R6QCH4</accession>
<dbReference type="AlphaFoldDB" id="A0A4R6QCH4"/>
<organism evidence="2 3">
    <name type="scientific">Flavobacterium dankookense</name>
    <dbReference type="NCBI Taxonomy" id="706186"/>
    <lineage>
        <taxon>Bacteria</taxon>
        <taxon>Pseudomonadati</taxon>
        <taxon>Bacteroidota</taxon>
        <taxon>Flavobacteriia</taxon>
        <taxon>Flavobacteriales</taxon>
        <taxon>Flavobacteriaceae</taxon>
        <taxon>Flavobacterium</taxon>
    </lineage>
</organism>
<reference evidence="2 3" key="1">
    <citation type="submission" date="2019-03" db="EMBL/GenBank/DDBJ databases">
        <title>Genomic Encyclopedia of Archaeal and Bacterial Type Strains, Phase II (KMG-II): from individual species to whole genera.</title>
        <authorList>
            <person name="Goeker M."/>
        </authorList>
    </citation>
    <scope>NUCLEOTIDE SEQUENCE [LARGE SCALE GENOMIC DNA]</scope>
    <source>
        <strain evidence="2 3">DSM 25687</strain>
    </source>
</reference>
<evidence type="ECO:0008006" key="4">
    <source>
        <dbReference type="Google" id="ProtNLM"/>
    </source>
</evidence>
<dbReference type="EMBL" id="SNXR01000012">
    <property type="protein sequence ID" value="TDP60035.1"/>
    <property type="molecule type" value="Genomic_DNA"/>
</dbReference>
<proteinExistence type="predicted"/>
<evidence type="ECO:0000256" key="1">
    <source>
        <dbReference type="SAM" id="Phobius"/>
    </source>
</evidence>